<dbReference type="GO" id="GO:0019441">
    <property type="term" value="P:L-tryptophan catabolic process to kynurenine"/>
    <property type="evidence" value="ECO:0007669"/>
    <property type="project" value="InterPro"/>
</dbReference>
<reference evidence="3" key="1">
    <citation type="journal article" date="2018" name="PLoS Negl. Trop. Dis.">
        <title>An insight into the salivary gland and fat body transcriptome of Panstrongylus lignarius (Hemiptera: Heteroptera), the main vector of Chagas disease in Peru.</title>
        <authorList>
            <person name="Nevoa J.C."/>
            <person name="Mendes M.T."/>
            <person name="da Silva M.V."/>
            <person name="Soares S.C."/>
            <person name="Oliveira C.J.F."/>
            <person name="Ribeiro J.M.C."/>
        </authorList>
    </citation>
    <scope>NUCLEOTIDE SEQUENCE</scope>
</reference>
<feature type="signal peptide" evidence="2">
    <location>
        <begin position="1"/>
        <end position="19"/>
    </location>
</feature>
<evidence type="ECO:0000256" key="1">
    <source>
        <dbReference type="ARBA" id="ARBA00007865"/>
    </source>
</evidence>
<dbReference type="Pfam" id="PF04199">
    <property type="entry name" value="Cyclase"/>
    <property type="match status" value="1"/>
</dbReference>
<keyword evidence="2" id="KW-0732">Signal</keyword>
<name>A0A224XIM7_9HEMI</name>
<protein>
    <submittedName>
        <fullName evidence="3">Putative conserved secreted protein</fullName>
    </submittedName>
</protein>
<proteinExistence type="inferred from homology"/>
<feature type="chain" id="PRO_5012668733" evidence="2">
    <location>
        <begin position="20"/>
        <end position="247"/>
    </location>
</feature>
<dbReference type="SUPFAM" id="SSF102198">
    <property type="entry name" value="Putative cyclase"/>
    <property type="match status" value="1"/>
</dbReference>
<dbReference type="InterPro" id="IPR007325">
    <property type="entry name" value="KFase/CYL"/>
</dbReference>
<dbReference type="Gene3D" id="3.50.30.50">
    <property type="entry name" value="Putative cyclase"/>
    <property type="match status" value="1"/>
</dbReference>
<accession>A0A224XIM7</accession>
<dbReference type="EMBL" id="GFTR01004081">
    <property type="protein sequence ID" value="JAW12345.1"/>
    <property type="molecule type" value="Transcribed_RNA"/>
</dbReference>
<dbReference type="GO" id="GO:0004061">
    <property type="term" value="F:arylformamidase activity"/>
    <property type="evidence" value="ECO:0007669"/>
    <property type="project" value="InterPro"/>
</dbReference>
<evidence type="ECO:0000256" key="2">
    <source>
        <dbReference type="SAM" id="SignalP"/>
    </source>
</evidence>
<dbReference type="AlphaFoldDB" id="A0A224XIM7"/>
<dbReference type="InterPro" id="IPR037175">
    <property type="entry name" value="KFase_sf"/>
</dbReference>
<comment type="similarity">
    <text evidence="1">Belongs to the Cyclase 1 superfamily.</text>
</comment>
<dbReference type="PANTHER" id="PTHR31118:SF12">
    <property type="entry name" value="CYCLASE-LIKE PROTEIN 2"/>
    <property type="match status" value="1"/>
</dbReference>
<sequence length="247" mass="27794">MNQFLQIVLWMVIPLLCLCKHIPVDLSYGYENNTIYYPGGAPFRWTNKRFQETPNGTKYSAFDFETAEHAGTHIDAPYHFKEDGTTVDNIPLHKFFTTGILINATSETGTNSSYLLPASKLIEWERLNGEIPEHSVVFINFGWAKRYYPDRQLYLGPTDQDLRYPALSLEAAEWIANTKRVVGVGVDTASPDKPSETDVHVLFAKNDMYILENLNISVPLPPKFKVITLPLKLVGGTGGPVRVVAFI</sequence>
<evidence type="ECO:0000313" key="3">
    <source>
        <dbReference type="EMBL" id="JAW12345.1"/>
    </source>
</evidence>
<organism evidence="3">
    <name type="scientific">Panstrongylus lignarius</name>
    <dbReference type="NCBI Taxonomy" id="156445"/>
    <lineage>
        <taxon>Eukaryota</taxon>
        <taxon>Metazoa</taxon>
        <taxon>Ecdysozoa</taxon>
        <taxon>Arthropoda</taxon>
        <taxon>Hexapoda</taxon>
        <taxon>Insecta</taxon>
        <taxon>Pterygota</taxon>
        <taxon>Neoptera</taxon>
        <taxon>Paraneoptera</taxon>
        <taxon>Hemiptera</taxon>
        <taxon>Heteroptera</taxon>
        <taxon>Panheteroptera</taxon>
        <taxon>Cimicomorpha</taxon>
        <taxon>Reduviidae</taxon>
        <taxon>Triatominae</taxon>
        <taxon>Panstrongylus</taxon>
    </lineage>
</organism>
<dbReference type="PANTHER" id="PTHR31118">
    <property type="entry name" value="CYCLASE-LIKE PROTEIN 2"/>
    <property type="match status" value="1"/>
</dbReference>